<gene>
    <name evidence="1" type="ORF">DCP75_11640</name>
</gene>
<reference evidence="1 2" key="1">
    <citation type="journal article" date="2018" name="Nat. Biotechnol.">
        <title>A standardized bacterial taxonomy based on genome phylogeny substantially revises the tree of life.</title>
        <authorList>
            <person name="Parks D.H."/>
            <person name="Chuvochina M."/>
            <person name="Waite D.W."/>
            <person name="Rinke C."/>
            <person name="Skarshewski A."/>
            <person name="Chaumeil P.A."/>
            <person name="Hugenholtz P."/>
        </authorList>
    </citation>
    <scope>NUCLEOTIDE SEQUENCE [LARGE SCALE GENOMIC DNA]</scope>
    <source>
        <strain evidence="1">UBA9158</strain>
    </source>
</reference>
<comment type="caution">
    <text evidence="1">The sequence shown here is derived from an EMBL/GenBank/DDBJ whole genome shotgun (WGS) entry which is preliminary data.</text>
</comment>
<proteinExistence type="predicted"/>
<dbReference type="Proteomes" id="UP000259273">
    <property type="component" value="Unassembled WGS sequence"/>
</dbReference>
<dbReference type="EMBL" id="DMND01000155">
    <property type="protein sequence ID" value="HAN28350.1"/>
    <property type="molecule type" value="Genomic_DNA"/>
</dbReference>
<dbReference type="STRING" id="1121937.GCA_000423125_01760"/>
<evidence type="ECO:0000313" key="1">
    <source>
        <dbReference type="EMBL" id="HAN28350.1"/>
    </source>
</evidence>
<protein>
    <submittedName>
        <fullName evidence="1">Uncharacterized protein</fullName>
    </submittedName>
</protein>
<name>A0A3C1KNS8_9GAMM</name>
<sequence length="154" mass="16357">MFSNRHVIIALLVAPLLSIGAWFAVGQLVGEQPQQAAAGSDYPLLAKSNCRYDSGRCELANGDLQLEIDVQALASGWQLRLLASHALEGAVMAIEGGTPQPMHSSDGGPQQWILTLPALPAEGARLQLVAAAGGSRYYADTGSDFLQRYRSPQP</sequence>
<dbReference type="AlphaFoldDB" id="A0A3C1KNS8"/>
<organism evidence="1 2">
    <name type="scientific">Haliea salexigens</name>
    <dbReference type="NCBI Taxonomy" id="287487"/>
    <lineage>
        <taxon>Bacteria</taxon>
        <taxon>Pseudomonadati</taxon>
        <taxon>Pseudomonadota</taxon>
        <taxon>Gammaproteobacteria</taxon>
        <taxon>Cellvibrionales</taxon>
        <taxon>Halieaceae</taxon>
        <taxon>Haliea</taxon>
    </lineage>
</organism>
<accession>A0A3C1KNS8</accession>
<evidence type="ECO:0000313" key="2">
    <source>
        <dbReference type="Proteomes" id="UP000259273"/>
    </source>
</evidence>